<keyword evidence="2 4" id="KW-0238">DNA-binding</keyword>
<dbReference type="Gene3D" id="1.10.150.130">
    <property type="match status" value="1"/>
</dbReference>
<evidence type="ECO:0000313" key="7">
    <source>
        <dbReference type="Proteomes" id="UP001596270"/>
    </source>
</evidence>
<evidence type="ECO:0000313" key="6">
    <source>
        <dbReference type="EMBL" id="MFC6282189.1"/>
    </source>
</evidence>
<dbReference type="RefSeq" id="WP_371437687.1">
    <property type="nucleotide sequence ID" value="NZ_JBHSRS010000071.1"/>
</dbReference>
<dbReference type="SUPFAM" id="SSF56349">
    <property type="entry name" value="DNA breaking-rejoining enzymes"/>
    <property type="match status" value="1"/>
</dbReference>
<sequence>MTQQIQLTLDGSKEPSAREVNRLITAELKSAKRSAQAKRASTGAGLSVLERVQQRYKKNPKAQMAMFFSEFTLRAGTGRARPVSERTRTVYADELIRMLDELREIRAGVQDIGEIGKNHAVKLIKNWGSKGQAASTIQNKISILRRFLTFIGKDSAIPKGQDLKTWLNQQGVTAPVTRQNIPTESKAWDENQVDLHKVLAELRKESAITAMQLEVQAAFGLRMKESIQLNPQAADCGTFLRVVHGTKGGLPRDVDFEDEPVMREWQRDVLERAKLYAQQNRKGTLSLQGKRLDQSKAHFYYQCRKVGITRDQLGVTAHGLRHQYAARRYARLSGMGAPVTRNAPLIVTDEVRSADLAAREQVSRELGHFRPDITLTYTGSLPMMEKGRRQRIRDWVERTEENAEFQSAIKDAGVESVWMAGRFAMGLEVDSTEKFRLIVQTVSRQPLEGDARFMLKQRLMGMYDRAIDLSEHFEEGVPDDAFELMVR</sequence>
<evidence type="ECO:0000256" key="1">
    <source>
        <dbReference type="ARBA" id="ARBA00022908"/>
    </source>
</evidence>
<dbReference type="InterPro" id="IPR011010">
    <property type="entry name" value="DNA_brk_join_enz"/>
</dbReference>
<dbReference type="EMBL" id="JBHSRS010000071">
    <property type="protein sequence ID" value="MFC6282189.1"/>
    <property type="molecule type" value="Genomic_DNA"/>
</dbReference>
<dbReference type="Pfam" id="PF12835">
    <property type="entry name" value="Integrase_1"/>
    <property type="match status" value="1"/>
</dbReference>
<evidence type="ECO:0000256" key="4">
    <source>
        <dbReference type="PROSITE-ProRule" id="PRU01248"/>
    </source>
</evidence>
<accession>A0ABW1TX74</accession>
<dbReference type="Gene3D" id="1.10.443.10">
    <property type="entry name" value="Intergrase catalytic core"/>
    <property type="match status" value="1"/>
</dbReference>
<evidence type="ECO:0000259" key="5">
    <source>
        <dbReference type="PROSITE" id="PS51900"/>
    </source>
</evidence>
<dbReference type="InterPro" id="IPR013762">
    <property type="entry name" value="Integrase-like_cat_sf"/>
</dbReference>
<feature type="domain" description="Core-binding (CB)" evidence="5">
    <location>
        <begin position="58"/>
        <end position="152"/>
    </location>
</feature>
<keyword evidence="3" id="KW-0233">DNA recombination</keyword>
<dbReference type="InterPro" id="IPR044068">
    <property type="entry name" value="CB"/>
</dbReference>
<keyword evidence="1" id="KW-0229">DNA integration</keyword>
<dbReference type="Proteomes" id="UP001596270">
    <property type="component" value="Unassembled WGS sequence"/>
</dbReference>
<dbReference type="InterPro" id="IPR010998">
    <property type="entry name" value="Integrase_recombinase_N"/>
</dbReference>
<reference evidence="7" key="1">
    <citation type="journal article" date="2019" name="Int. J. Syst. Evol. Microbiol.">
        <title>The Global Catalogue of Microorganisms (GCM) 10K type strain sequencing project: providing services to taxonomists for standard genome sequencing and annotation.</title>
        <authorList>
            <consortium name="The Broad Institute Genomics Platform"/>
            <consortium name="The Broad Institute Genome Sequencing Center for Infectious Disease"/>
            <person name="Wu L."/>
            <person name="Ma J."/>
        </authorList>
    </citation>
    <scope>NUCLEOTIDE SEQUENCE [LARGE SCALE GENOMIC DNA]</scope>
    <source>
        <strain evidence="7">CCUG 39402</strain>
    </source>
</reference>
<keyword evidence="7" id="KW-1185">Reference proteome</keyword>
<dbReference type="PROSITE" id="PS51900">
    <property type="entry name" value="CB"/>
    <property type="match status" value="1"/>
</dbReference>
<evidence type="ECO:0000256" key="3">
    <source>
        <dbReference type="ARBA" id="ARBA00023172"/>
    </source>
</evidence>
<gene>
    <name evidence="6" type="ORF">ACFQND_13230</name>
</gene>
<organism evidence="6 7">
    <name type="scientific">Polaromonas aquatica</name>
    <dbReference type="NCBI Taxonomy" id="332657"/>
    <lineage>
        <taxon>Bacteria</taxon>
        <taxon>Pseudomonadati</taxon>
        <taxon>Pseudomonadota</taxon>
        <taxon>Betaproteobacteria</taxon>
        <taxon>Burkholderiales</taxon>
        <taxon>Comamonadaceae</taxon>
        <taxon>Polaromonas</taxon>
    </lineage>
</organism>
<dbReference type="InterPro" id="IPR024456">
    <property type="entry name" value="Integrase_catalytic_putative"/>
</dbReference>
<proteinExistence type="predicted"/>
<evidence type="ECO:0000256" key="2">
    <source>
        <dbReference type="ARBA" id="ARBA00023125"/>
    </source>
</evidence>
<dbReference type="InterPro" id="IPR024457">
    <property type="entry name" value="Putative_integrase_N"/>
</dbReference>
<protein>
    <submittedName>
        <fullName evidence="6">Integrase domain-containing protein</fullName>
    </submittedName>
</protein>
<name>A0ABW1TX74_9BURK</name>
<comment type="caution">
    <text evidence="6">The sequence shown here is derived from an EMBL/GenBank/DDBJ whole genome shotgun (WGS) entry which is preliminary data.</text>
</comment>
<dbReference type="Pfam" id="PF12834">
    <property type="entry name" value="Phage_int_SAM_2"/>
    <property type="match status" value="1"/>
</dbReference>